<dbReference type="EMBL" id="OV696702">
    <property type="protein sequence ID" value="CAH1248706.1"/>
    <property type="molecule type" value="Genomic_DNA"/>
</dbReference>
<feature type="compositionally biased region" description="Low complexity" evidence="1">
    <location>
        <begin position="206"/>
        <end position="219"/>
    </location>
</feature>
<organism evidence="2 3">
    <name type="scientific">Branchiostoma lanceolatum</name>
    <name type="common">Common lancelet</name>
    <name type="synonym">Amphioxus lanceolatum</name>
    <dbReference type="NCBI Taxonomy" id="7740"/>
    <lineage>
        <taxon>Eukaryota</taxon>
        <taxon>Metazoa</taxon>
        <taxon>Chordata</taxon>
        <taxon>Cephalochordata</taxon>
        <taxon>Leptocardii</taxon>
        <taxon>Amphioxiformes</taxon>
        <taxon>Branchiostomatidae</taxon>
        <taxon>Branchiostoma</taxon>
    </lineage>
</organism>
<evidence type="ECO:0000313" key="2">
    <source>
        <dbReference type="EMBL" id="CAH1248706.1"/>
    </source>
</evidence>
<sequence>MVVDQTSPADLPCTSQGGKCQDYSVRTCLAGYETNKCSGNALRRCCLQCDSSCESDHQTWSAGDSGCSNAEGQCKMDSNFCNGQYQTGLCGGPTERKCCVPGKDDYAYAEGKGTNEEEDPPIPIPPPVANRPPLRRLQATGLGYEAPKEMRFTMQAELRRQERIECLTGGDDSVCRELKYGYLPLNARCAFTSASATADTVYQASQDNQQGQPNNPNQNDMHHVCDDGILSPGIDMLPEDTRL</sequence>
<dbReference type="OrthoDB" id="10021790at2759"/>
<feature type="compositionally biased region" description="Pro residues" evidence="1">
    <location>
        <begin position="121"/>
        <end position="130"/>
    </location>
</feature>
<dbReference type="Proteomes" id="UP000838412">
    <property type="component" value="Chromosome 17"/>
</dbReference>
<feature type="region of interest" description="Disordered" evidence="1">
    <location>
        <begin position="110"/>
        <end position="132"/>
    </location>
</feature>
<protein>
    <submittedName>
        <fullName evidence="2">Hypp8360 protein</fullName>
    </submittedName>
</protein>
<reference evidence="2" key="1">
    <citation type="submission" date="2022-01" db="EMBL/GenBank/DDBJ databases">
        <authorList>
            <person name="Braso-Vives M."/>
        </authorList>
    </citation>
    <scope>NUCLEOTIDE SEQUENCE</scope>
</reference>
<dbReference type="GO" id="GO:0050830">
    <property type="term" value="P:defense response to Gram-positive bacterium"/>
    <property type="evidence" value="ECO:0007669"/>
    <property type="project" value="TreeGrafter"/>
</dbReference>
<accession>A0A8K0EEJ1</accession>
<dbReference type="GO" id="GO:0005576">
    <property type="term" value="C:extracellular region"/>
    <property type="evidence" value="ECO:0007669"/>
    <property type="project" value="TreeGrafter"/>
</dbReference>
<evidence type="ECO:0000313" key="3">
    <source>
        <dbReference type="Proteomes" id="UP000838412"/>
    </source>
</evidence>
<proteinExistence type="predicted"/>
<keyword evidence="3" id="KW-1185">Reference proteome</keyword>
<dbReference type="AlphaFoldDB" id="A0A8K0EEJ1"/>
<evidence type="ECO:0000256" key="1">
    <source>
        <dbReference type="SAM" id="MobiDB-lite"/>
    </source>
</evidence>
<feature type="region of interest" description="Disordered" evidence="1">
    <location>
        <begin position="203"/>
        <end position="243"/>
    </location>
</feature>
<dbReference type="PANTHER" id="PTHR31698:SF8">
    <property type="entry name" value="LYSOZYME G-RELATED"/>
    <property type="match status" value="1"/>
</dbReference>
<gene>
    <name evidence="2" type="primary">Hypp8360</name>
    <name evidence="2" type="ORF">BLAG_LOCUS10014</name>
</gene>
<dbReference type="GO" id="GO:0003796">
    <property type="term" value="F:lysozyme activity"/>
    <property type="evidence" value="ECO:0007669"/>
    <property type="project" value="TreeGrafter"/>
</dbReference>
<name>A0A8K0EEJ1_BRALA</name>
<dbReference type="PANTHER" id="PTHR31698">
    <property type="entry name" value="LYSOZYME G FAMILY MEMBER"/>
    <property type="match status" value="1"/>
</dbReference>